<sequence>MCSGYLDKLLNENARLSGMVYSRAAFVQFELDRLRRLRAELALVPAQNRKTRRIPEQRFHSSPPVDLRSPIEEFNPALIAALQAEVQAHRGTLTLLTRCSKRDWEQIAASLRRAGHRSCTPYELLTLFKNLRSTSAAFSTAEVQMLCQLVREKGYDWPSVCEALRQRFGQERHPFELAHQYRSCMRRAFVQNHLSSSQLAKLLDSESINFQHRDYDQLCVEANRFATNKALQVDPRYLQKEMEVLAFSRYIPARYHLFWKMMNLMSHLPLPPQHRLDAFHHKMPLCYQQLSLDDLSRRLECTVEELRRKVTEYLLTLSRSPETLNFEECSKKLFGNSSAARAIYRIAEELHERES</sequence>
<comment type="caution">
    <text evidence="1">The sequence shown here is derived from an EMBL/GenBank/DDBJ whole genome shotgun (WGS) entry which is preliminary data.</text>
</comment>
<dbReference type="VEuPathDB" id="TriTrypDB:Lsey_0421_0040"/>
<organism evidence="1 2">
    <name type="scientific">Leptomonas seymouri</name>
    <dbReference type="NCBI Taxonomy" id="5684"/>
    <lineage>
        <taxon>Eukaryota</taxon>
        <taxon>Discoba</taxon>
        <taxon>Euglenozoa</taxon>
        <taxon>Kinetoplastea</taxon>
        <taxon>Metakinetoplastina</taxon>
        <taxon>Trypanosomatida</taxon>
        <taxon>Trypanosomatidae</taxon>
        <taxon>Leishmaniinae</taxon>
        <taxon>Leptomonas</taxon>
    </lineage>
</organism>
<keyword evidence="2" id="KW-1185">Reference proteome</keyword>
<dbReference type="AlphaFoldDB" id="A0A0N1HRX1"/>
<protein>
    <submittedName>
        <fullName evidence="1">Uncharacterized protein</fullName>
    </submittedName>
</protein>
<gene>
    <name evidence="1" type="ORF">ABL78_7794</name>
</gene>
<accession>A0A0N1HRX1</accession>
<dbReference type="OMA" id="CAFVENR"/>
<evidence type="ECO:0000313" key="1">
    <source>
        <dbReference type="EMBL" id="KPI83181.1"/>
    </source>
</evidence>
<dbReference type="OrthoDB" id="271970at2759"/>
<name>A0A0N1HRX1_LEPSE</name>
<dbReference type="EMBL" id="LJSK01000421">
    <property type="protein sequence ID" value="KPI83181.1"/>
    <property type="molecule type" value="Genomic_DNA"/>
</dbReference>
<reference evidence="1 2" key="1">
    <citation type="journal article" date="2015" name="PLoS Pathog.">
        <title>Leptomonas seymouri: Adaptations to the Dixenous Life Cycle Analyzed by Genome Sequencing, Transcriptome Profiling and Co-infection with Leishmania donovani.</title>
        <authorList>
            <person name="Kraeva N."/>
            <person name="Butenko A."/>
            <person name="Hlavacova J."/>
            <person name="Kostygov A."/>
            <person name="Myskova J."/>
            <person name="Grybchuk D."/>
            <person name="Lestinova T."/>
            <person name="Votypka J."/>
            <person name="Volf P."/>
            <person name="Opperdoes F."/>
            <person name="Flegontov P."/>
            <person name="Lukes J."/>
            <person name="Yurchenko V."/>
        </authorList>
    </citation>
    <scope>NUCLEOTIDE SEQUENCE [LARGE SCALE GENOMIC DNA]</scope>
    <source>
        <strain evidence="1 2">ATCC 30220</strain>
    </source>
</reference>
<dbReference type="Proteomes" id="UP000038009">
    <property type="component" value="Unassembled WGS sequence"/>
</dbReference>
<proteinExistence type="predicted"/>
<evidence type="ECO:0000313" key="2">
    <source>
        <dbReference type="Proteomes" id="UP000038009"/>
    </source>
</evidence>